<dbReference type="RefSeq" id="WP_134562322.1">
    <property type="nucleotide sequence ID" value="NZ_SOFS01000046.1"/>
</dbReference>
<sequence>MIVDELAGLREVARRHPRLALYVFGSTVHGPEAPIDLDVLAVYETFEDYKAFRLDLDGLAFAPVVDLVSMTPAEIHSSGFLHRSRAVALAEAELFRSETVSQSSPHGIAEPDYAVPALSSSEGYEGVHPTFDVASLGRWDSDEGVFVIDTIELGLPQASQGDDTQATALIGEWRRGLLTLGPPEDVPLSVIDASIQGVLRSEPLEHYLSDRGGTFAKEPSSWGAEGPLAVELVDGRTVLVDGNHRWAAAKIRDDATFRAQILRPGTSFSADTDWGAMQLSQLVERHRRRAVS</sequence>
<organism evidence="1 2">
    <name type="scientific">Cryobacterium glucosi</name>
    <dbReference type="NCBI Taxonomy" id="1259175"/>
    <lineage>
        <taxon>Bacteria</taxon>
        <taxon>Bacillati</taxon>
        <taxon>Actinomycetota</taxon>
        <taxon>Actinomycetes</taxon>
        <taxon>Micrococcales</taxon>
        <taxon>Microbacteriaceae</taxon>
        <taxon>Cryobacterium</taxon>
    </lineage>
</organism>
<dbReference type="SUPFAM" id="SSF81301">
    <property type="entry name" value="Nucleotidyltransferase"/>
    <property type="match status" value="1"/>
</dbReference>
<keyword evidence="2" id="KW-1185">Reference proteome</keyword>
<accession>A0ABY2IHQ6</accession>
<dbReference type="InterPro" id="IPR043519">
    <property type="entry name" value="NT_sf"/>
</dbReference>
<protein>
    <submittedName>
        <fullName evidence="1">Uncharacterized protein</fullName>
    </submittedName>
</protein>
<evidence type="ECO:0000313" key="2">
    <source>
        <dbReference type="Proteomes" id="UP000297604"/>
    </source>
</evidence>
<reference evidence="1 2" key="1">
    <citation type="submission" date="2019-03" db="EMBL/GenBank/DDBJ databases">
        <title>Genomics of glacier-inhabiting Cryobacterium strains.</title>
        <authorList>
            <person name="Liu Q."/>
            <person name="Xin Y.-H."/>
        </authorList>
    </citation>
    <scope>NUCLEOTIDE SEQUENCE [LARGE SCALE GENOMIC DNA]</scope>
    <source>
        <strain evidence="1 2">MDB1-5</strain>
    </source>
</reference>
<dbReference type="CDD" id="cd16387">
    <property type="entry name" value="ParB_N_Srx"/>
    <property type="match status" value="1"/>
</dbReference>
<proteinExistence type="predicted"/>
<gene>
    <name evidence="1" type="ORF">E3O46_18085</name>
</gene>
<comment type="caution">
    <text evidence="1">The sequence shown here is derived from an EMBL/GenBank/DDBJ whole genome shotgun (WGS) entry which is preliminary data.</text>
</comment>
<dbReference type="Proteomes" id="UP000297604">
    <property type="component" value="Unassembled WGS sequence"/>
</dbReference>
<dbReference type="EMBL" id="SOFS01000046">
    <property type="protein sequence ID" value="TFC16560.1"/>
    <property type="molecule type" value="Genomic_DNA"/>
</dbReference>
<evidence type="ECO:0000313" key="1">
    <source>
        <dbReference type="EMBL" id="TFC16560.1"/>
    </source>
</evidence>
<name>A0ABY2IHQ6_9MICO</name>